<organism evidence="5 6">
    <name type="scientific">Geobacillus subterraneus</name>
    <dbReference type="NCBI Taxonomy" id="129338"/>
    <lineage>
        <taxon>Bacteria</taxon>
        <taxon>Bacillati</taxon>
        <taxon>Bacillota</taxon>
        <taxon>Bacilli</taxon>
        <taxon>Bacillales</taxon>
        <taxon>Anoxybacillaceae</taxon>
        <taxon>Geobacillus</taxon>
    </lineage>
</organism>
<evidence type="ECO:0000256" key="2">
    <source>
        <dbReference type="ARBA" id="ARBA00023125"/>
    </source>
</evidence>
<dbReference type="Proteomes" id="UP000501421">
    <property type="component" value="Chromosome"/>
</dbReference>
<dbReference type="GO" id="GO:0006950">
    <property type="term" value="P:response to stress"/>
    <property type="evidence" value="ECO:0007669"/>
    <property type="project" value="TreeGrafter"/>
</dbReference>
<dbReference type="InterPro" id="IPR036390">
    <property type="entry name" value="WH_DNA-bd_sf"/>
</dbReference>
<feature type="domain" description="HTH marR-type" evidence="4">
    <location>
        <begin position="20"/>
        <end position="152"/>
    </location>
</feature>
<dbReference type="PROSITE" id="PS50995">
    <property type="entry name" value="HTH_MARR_2"/>
    <property type="match status" value="1"/>
</dbReference>
<evidence type="ECO:0000256" key="3">
    <source>
        <dbReference type="ARBA" id="ARBA00023163"/>
    </source>
</evidence>
<evidence type="ECO:0000259" key="4">
    <source>
        <dbReference type="PROSITE" id="PS50995"/>
    </source>
</evidence>
<dbReference type="Pfam" id="PF01047">
    <property type="entry name" value="MarR"/>
    <property type="match status" value="1"/>
</dbReference>
<protein>
    <submittedName>
        <fullName evidence="5">HTH-type transcriptional regulator MhqR</fullName>
    </submittedName>
</protein>
<name>A0A679FPM0_9BACL</name>
<dbReference type="Gene3D" id="1.10.10.10">
    <property type="entry name" value="Winged helix-like DNA-binding domain superfamily/Winged helix DNA-binding domain"/>
    <property type="match status" value="1"/>
</dbReference>
<proteinExistence type="predicted"/>
<dbReference type="InterPro" id="IPR000835">
    <property type="entry name" value="HTH_MarR-typ"/>
</dbReference>
<reference evidence="6" key="1">
    <citation type="journal article" date="2020" name="Microbiol. Resour. Announc.">
        <title>Complete Genome Sequence of Geobacillus sp. Strain E55-1, Isolated from Mine Geyser in Japan.</title>
        <authorList>
            <person name="Miyazaki K."/>
            <person name="Hase E."/>
            <person name="Tokito N."/>
        </authorList>
    </citation>
    <scope>NUCLEOTIDE SEQUENCE [LARGE SCALE GENOMIC DNA]</scope>
    <source>
        <strain evidence="6">E55-1</strain>
    </source>
</reference>
<dbReference type="PRINTS" id="PR00598">
    <property type="entry name" value="HTHMARR"/>
</dbReference>
<keyword evidence="2" id="KW-0238">DNA-binding</keyword>
<keyword evidence="1" id="KW-0805">Transcription regulation</keyword>
<sequence>MVKCKGLNVMEQKGQALEQSLKLFIVLSRAYRAVSDQVNKSIHSFGVNPTEFAVLELLYHKGDQPLQQIGEKILLASGSITYVVDKLENKGLIVRRACERDRRVTYASITEEGRRFIERVFPEHAETIHDTVSALTAEEKEQAIALLKKLGYGAKHALTDRG</sequence>
<dbReference type="EMBL" id="AP022557">
    <property type="protein sequence ID" value="BBW96939.1"/>
    <property type="molecule type" value="Genomic_DNA"/>
</dbReference>
<accession>A0A679FPM0</accession>
<dbReference type="InterPro" id="IPR036388">
    <property type="entry name" value="WH-like_DNA-bd_sf"/>
</dbReference>
<dbReference type="InterPro" id="IPR023187">
    <property type="entry name" value="Tscrpt_reg_MarR-type_CS"/>
</dbReference>
<dbReference type="SUPFAM" id="SSF46785">
    <property type="entry name" value="Winged helix' DNA-binding domain"/>
    <property type="match status" value="1"/>
</dbReference>
<keyword evidence="3" id="KW-0804">Transcription</keyword>
<dbReference type="GO" id="GO:0003700">
    <property type="term" value="F:DNA-binding transcription factor activity"/>
    <property type="evidence" value="ECO:0007669"/>
    <property type="project" value="InterPro"/>
</dbReference>
<evidence type="ECO:0000256" key="1">
    <source>
        <dbReference type="ARBA" id="ARBA00023015"/>
    </source>
</evidence>
<dbReference type="FunFam" id="1.10.10.10:FF:000226">
    <property type="entry name" value="MarR family transcriptional regulator"/>
    <property type="match status" value="1"/>
</dbReference>
<dbReference type="SMART" id="SM00347">
    <property type="entry name" value="HTH_MARR"/>
    <property type="match status" value="1"/>
</dbReference>
<dbReference type="AlphaFoldDB" id="A0A679FPM0"/>
<dbReference type="PANTHER" id="PTHR33164">
    <property type="entry name" value="TRANSCRIPTIONAL REGULATOR, MARR FAMILY"/>
    <property type="match status" value="1"/>
</dbReference>
<dbReference type="InterPro" id="IPR039422">
    <property type="entry name" value="MarR/SlyA-like"/>
</dbReference>
<keyword evidence="6" id="KW-1185">Reference proteome</keyword>
<dbReference type="PROSITE" id="PS01117">
    <property type="entry name" value="HTH_MARR_1"/>
    <property type="match status" value="1"/>
</dbReference>
<evidence type="ECO:0000313" key="6">
    <source>
        <dbReference type="Proteomes" id="UP000501421"/>
    </source>
</evidence>
<dbReference type="GO" id="GO:0003677">
    <property type="term" value="F:DNA binding"/>
    <property type="evidence" value="ECO:0007669"/>
    <property type="project" value="UniProtKB-KW"/>
</dbReference>
<dbReference type="PANTHER" id="PTHR33164:SF56">
    <property type="entry name" value="HTH-TYPE TRANSCRIPTIONAL REGULATOR MHQR"/>
    <property type="match status" value="1"/>
</dbReference>
<evidence type="ECO:0000313" key="5">
    <source>
        <dbReference type="EMBL" id="BBW96939.1"/>
    </source>
</evidence>
<gene>
    <name evidence="5" type="primary">mhqR</name>
    <name evidence="5" type="ORF">GsuE55_17720</name>
</gene>